<sequence>MNVDQRLRNPTLIPEGNFLDQRTFPFIEPPSKKLREDENIQSPSISYQSSRSSTFAKPTYHGIIEENTTYLIERIRPYVKEIVNENRHCLNEYTLISSIGHGQFSKVYKACSQLDKSIVAIKMISKKPWNNQQYSMNQTMRQIQLWKSRGLSHTITGDEAVKLMNVQKSRWEIYVLSKLSSPHVVLLQECLDSSLSKSIWIVNEWCNLGELKWRRRNNEQVHSQWEQFLPGCNCLSFAKRALIDLTQGLSYMKSQGCIHRDIKPSNILVDSTQNLLKISDFGCTILAPETLPFNDALLRDSFKAELNKIVGTPAFIAPELCKFEDHAASNIEDGFKLDIWSLGITMFSLLYNTMPFYGENEFDTYQKVTNSSLRSKINGEFLNDLVINRLLDKNPETRIDIEELTEIILPIQNQKNLKSESKKHSKRKTSVQNFLTKLFNGKSKAKNSPSVAHESSKREEITQNSNPSVQSSQFFDPSFYPNNSSSSSSSSYDEPIQVTDFMEPACVSLYGESQHDTEQVKSTNVLHNKSNRLNTSSGSEASESVSVLSISPIKIPTPIKALIRIKNSPNSKKMTGKARHISPLKGKSRADKENAKLAHSNDIINFQKYIHPKAQGEGTSKNKATVSTTEDIQEYLKYADDG</sequence>
<dbReference type="PROSITE" id="PS00107">
    <property type="entry name" value="PROTEIN_KINASE_ATP"/>
    <property type="match status" value="1"/>
</dbReference>
<accession>A0A7H9B0P8</accession>
<dbReference type="Proteomes" id="UP000509704">
    <property type="component" value="Chromosome 3"/>
</dbReference>
<dbReference type="PROSITE" id="PS00108">
    <property type="entry name" value="PROTEIN_KINASE_ST"/>
    <property type="match status" value="1"/>
</dbReference>
<dbReference type="KEGG" id="zmk:HG535_0C05540"/>
<dbReference type="GO" id="GO:0004674">
    <property type="term" value="F:protein serine/threonine kinase activity"/>
    <property type="evidence" value="ECO:0007669"/>
    <property type="project" value="UniProtKB-KW"/>
</dbReference>
<dbReference type="PANTHER" id="PTHR43895:SF150">
    <property type="entry name" value="SERINE_THREONINE-PROTEIN KINASE STK11"/>
    <property type="match status" value="1"/>
</dbReference>
<evidence type="ECO:0000313" key="10">
    <source>
        <dbReference type="Proteomes" id="UP000509704"/>
    </source>
</evidence>
<evidence type="ECO:0000256" key="2">
    <source>
        <dbReference type="ARBA" id="ARBA00022679"/>
    </source>
</evidence>
<evidence type="ECO:0000256" key="5">
    <source>
        <dbReference type="ARBA" id="ARBA00022840"/>
    </source>
</evidence>
<keyword evidence="5 6" id="KW-0067">ATP-binding</keyword>
<dbReference type="RefSeq" id="XP_037143928.1">
    <property type="nucleotide sequence ID" value="XM_037288033.1"/>
</dbReference>
<dbReference type="EMBL" id="CP058606">
    <property type="protein sequence ID" value="QLG72200.1"/>
    <property type="molecule type" value="Genomic_DNA"/>
</dbReference>
<evidence type="ECO:0000256" key="6">
    <source>
        <dbReference type="PROSITE-ProRule" id="PRU10141"/>
    </source>
</evidence>
<feature type="binding site" evidence="6">
    <location>
        <position position="122"/>
    </location>
    <ligand>
        <name>ATP</name>
        <dbReference type="ChEBI" id="CHEBI:30616"/>
    </ligand>
</feature>
<dbReference type="InterPro" id="IPR000719">
    <property type="entry name" value="Prot_kinase_dom"/>
</dbReference>
<keyword evidence="10" id="KW-1185">Reference proteome</keyword>
<feature type="domain" description="Protein kinase" evidence="8">
    <location>
        <begin position="93"/>
        <end position="412"/>
    </location>
</feature>
<name>A0A7H9B0P8_ZYGMR</name>
<dbReference type="PROSITE" id="PS50011">
    <property type="entry name" value="PROTEIN_KINASE_DOM"/>
    <property type="match status" value="1"/>
</dbReference>
<protein>
    <recommendedName>
        <fullName evidence="8">Protein kinase domain-containing protein</fullName>
    </recommendedName>
</protein>
<evidence type="ECO:0000256" key="1">
    <source>
        <dbReference type="ARBA" id="ARBA00022527"/>
    </source>
</evidence>
<feature type="region of interest" description="Disordered" evidence="7">
    <location>
        <begin position="512"/>
        <end position="542"/>
    </location>
</feature>
<evidence type="ECO:0000313" key="9">
    <source>
        <dbReference type="EMBL" id="QLG72200.1"/>
    </source>
</evidence>
<feature type="region of interest" description="Disordered" evidence="7">
    <location>
        <begin position="442"/>
        <end position="494"/>
    </location>
</feature>
<dbReference type="AlphaFoldDB" id="A0A7H9B0P8"/>
<dbReference type="GO" id="GO:0007165">
    <property type="term" value="P:signal transduction"/>
    <property type="evidence" value="ECO:0007669"/>
    <property type="project" value="TreeGrafter"/>
</dbReference>
<dbReference type="Gene3D" id="1.10.510.10">
    <property type="entry name" value="Transferase(Phosphotransferase) domain 1"/>
    <property type="match status" value="1"/>
</dbReference>
<dbReference type="GO" id="GO:0005524">
    <property type="term" value="F:ATP binding"/>
    <property type="evidence" value="ECO:0007669"/>
    <property type="project" value="UniProtKB-UniRule"/>
</dbReference>
<evidence type="ECO:0000256" key="7">
    <source>
        <dbReference type="SAM" id="MobiDB-lite"/>
    </source>
</evidence>
<keyword evidence="3 6" id="KW-0547">Nucleotide-binding</keyword>
<dbReference type="GeneID" id="59235898"/>
<gene>
    <name evidence="9" type="ORF">HG535_0C05540</name>
</gene>
<keyword evidence="1" id="KW-0723">Serine/threonine-protein kinase</keyword>
<dbReference type="InterPro" id="IPR017441">
    <property type="entry name" value="Protein_kinase_ATP_BS"/>
</dbReference>
<feature type="compositionally biased region" description="Low complexity" evidence="7">
    <location>
        <begin position="475"/>
        <end position="493"/>
    </location>
</feature>
<reference evidence="9 10" key="1">
    <citation type="submission" date="2020-07" db="EMBL/GenBank/DDBJ databases">
        <title>The yeast mating-type switching endonuclease HO is a domesticated member of an unorthodox homing genetic element family.</title>
        <authorList>
            <person name="Coughlan A.Y."/>
            <person name="Lombardi L."/>
            <person name="Braun-Galleani S."/>
            <person name="Martos A.R."/>
            <person name="Galeote V."/>
            <person name="Bigey F."/>
            <person name="Dequin S."/>
            <person name="Byrne K.P."/>
            <person name="Wolfe K.H."/>
        </authorList>
    </citation>
    <scope>NUCLEOTIDE SEQUENCE [LARGE SCALE GENOMIC DNA]</scope>
    <source>
        <strain evidence="9 10">NRRL Y-6702</strain>
    </source>
</reference>
<dbReference type="SUPFAM" id="SSF56112">
    <property type="entry name" value="Protein kinase-like (PK-like)"/>
    <property type="match status" value="1"/>
</dbReference>
<proteinExistence type="predicted"/>
<evidence type="ECO:0000256" key="4">
    <source>
        <dbReference type="ARBA" id="ARBA00022777"/>
    </source>
</evidence>
<dbReference type="OrthoDB" id="68483at2759"/>
<feature type="compositionally biased region" description="Polar residues" evidence="7">
    <location>
        <begin position="462"/>
        <end position="474"/>
    </location>
</feature>
<keyword evidence="2" id="KW-0808">Transferase</keyword>
<dbReference type="Pfam" id="PF00069">
    <property type="entry name" value="Pkinase"/>
    <property type="match status" value="1"/>
</dbReference>
<evidence type="ECO:0000259" key="8">
    <source>
        <dbReference type="PROSITE" id="PS50011"/>
    </source>
</evidence>
<organism evidence="9 10">
    <name type="scientific">Zygotorulaspora mrakii</name>
    <name type="common">Zygosaccharomyces mrakii</name>
    <dbReference type="NCBI Taxonomy" id="42260"/>
    <lineage>
        <taxon>Eukaryota</taxon>
        <taxon>Fungi</taxon>
        <taxon>Dikarya</taxon>
        <taxon>Ascomycota</taxon>
        <taxon>Saccharomycotina</taxon>
        <taxon>Saccharomycetes</taxon>
        <taxon>Saccharomycetales</taxon>
        <taxon>Saccharomycetaceae</taxon>
        <taxon>Zygotorulaspora</taxon>
    </lineage>
</organism>
<dbReference type="InterPro" id="IPR008271">
    <property type="entry name" value="Ser/Thr_kinase_AS"/>
</dbReference>
<dbReference type="SMART" id="SM00220">
    <property type="entry name" value="S_TKc"/>
    <property type="match status" value="1"/>
</dbReference>
<dbReference type="InterPro" id="IPR011009">
    <property type="entry name" value="Kinase-like_dom_sf"/>
</dbReference>
<keyword evidence="4" id="KW-0418">Kinase</keyword>
<feature type="compositionally biased region" description="Polar residues" evidence="7">
    <location>
        <begin position="520"/>
        <end position="535"/>
    </location>
</feature>
<dbReference type="PANTHER" id="PTHR43895">
    <property type="entry name" value="CALCIUM/CALMODULIN-DEPENDENT PROTEIN KINASE KINASE-RELATED"/>
    <property type="match status" value="1"/>
</dbReference>
<evidence type="ECO:0000256" key="3">
    <source>
        <dbReference type="ARBA" id="ARBA00022741"/>
    </source>
</evidence>
<dbReference type="Gene3D" id="3.30.200.20">
    <property type="entry name" value="Phosphorylase Kinase, domain 1"/>
    <property type="match status" value="1"/>
</dbReference>